<feature type="region of interest" description="Disordered" evidence="1">
    <location>
        <begin position="339"/>
        <end position="391"/>
    </location>
</feature>
<dbReference type="PANTHER" id="PTHR45295">
    <property type="entry name" value="CHAPERONE PROTEIN DNAJ C76, CHLOROPLASTIC"/>
    <property type="match status" value="1"/>
</dbReference>
<dbReference type="Gene3D" id="3.30.70.20">
    <property type="match status" value="1"/>
</dbReference>
<evidence type="ECO:0000259" key="3">
    <source>
        <dbReference type="PROSITE" id="PS50076"/>
    </source>
</evidence>
<dbReference type="SUPFAM" id="SSF46565">
    <property type="entry name" value="Chaperone J-domain"/>
    <property type="match status" value="1"/>
</dbReference>
<dbReference type="Proteomes" id="UP001140949">
    <property type="component" value="Unassembled WGS sequence"/>
</dbReference>
<dbReference type="CDD" id="cd06257">
    <property type="entry name" value="DnaJ"/>
    <property type="match status" value="1"/>
</dbReference>
<dbReference type="EMBL" id="JANAVB010011199">
    <property type="protein sequence ID" value="KAJ6837835.1"/>
    <property type="molecule type" value="Genomic_DNA"/>
</dbReference>
<organism evidence="5 6">
    <name type="scientific">Iris pallida</name>
    <name type="common">Sweet iris</name>
    <dbReference type="NCBI Taxonomy" id="29817"/>
    <lineage>
        <taxon>Eukaryota</taxon>
        <taxon>Viridiplantae</taxon>
        <taxon>Streptophyta</taxon>
        <taxon>Embryophyta</taxon>
        <taxon>Tracheophyta</taxon>
        <taxon>Spermatophyta</taxon>
        <taxon>Magnoliopsida</taxon>
        <taxon>Liliopsida</taxon>
        <taxon>Asparagales</taxon>
        <taxon>Iridaceae</taxon>
        <taxon>Iridoideae</taxon>
        <taxon>Irideae</taxon>
        <taxon>Iris</taxon>
    </lineage>
</organism>
<reference evidence="5" key="1">
    <citation type="journal article" date="2023" name="GigaByte">
        <title>Genome assembly of the bearded iris, Iris pallida Lam.</title>
        <authorList>
            <person name="Bruccoleri R.E."/>
            <person name="Oakeley E.J."/>
            <person name="Faust A.M.E."/>
            <person name="Altorfer M."/>
            <person name="Dessus-Babus S."/>
            <person name="Burckhardt D."/>
            <person name="Oertli M."/>
            <person name="Naumann U."/>
            <person name="Petersen F."/>
            <person name="Wong J."/>
        </authorList>
    </citation>
    <scope>NUCLEOTIDE SEQUENCE</scope>
    <source>
        <strain evidence="5">GSM-AAB239-AS_SAM_17_03QT</strain>
    </source>
</reference>
<dbReference type="Pfam" id="PF13370">
    <property type="entry name" value="Fer4_13"/>
    <property type="match status" value="1"/>
</dbReference>
<evidence type="ECO:0000313" key="4">
    <source>
        <dbReference type="EMBL" id="KAJ6837835.1"/>
    </source>
</evidence>
<reference evidence="5" key="2">
    <citation type="submission" date="2023-04" db="EMBL/GenBank/DDBJ databases">
        <authorList>
            <person name="Bruccoleri R.E."/>
            <person name="Oakeley E.J."/>
            <person name="Faust A.-M."/>
            <person name="Dessus-Babus S."/>
            <person name="Altorfer M."/>
            <person name="Burckhardt D."/>
            <person name="Oertli M."/>
            <person name="Naumann U."/>
            <person name="Petersen F."/>
            <person name="Wong J."/>
        </authorList>
    </citation>
    <scope>NUCLEOTIDE SEQUENCE</scope>
    <source>
        <strain evidence="5">GSM-AAB239-AS_SAM_17_03QT</strain>
        <tissue evidence="5">Leaf</tissue>
    </source>
</reference>
<keyword evidence="6" id="KW-1185">Reference proteome</keyword>
<dbReference type="GO" id="GO:0005783">
    <property type="term" value="C:endoplasmic reticulum"/>
    <property type="evidence" value="ECO:0007669"/>
    <property type="project" value="UniProtKB-ARBA"/>
</dbReference>
<feature type="compositionally biased region" description="Polar residues" evidence="1">
    <location>
        <begin position="29"/>
        <end position="50"/>
    </location>
</feature>
<dbReference type="SUPFAM" id="SSF54862">
    <property type="entry name" value="4Fe-4S ferredoxins"/>
    <property type="match status" value="1"/>
</dbReference>
<feature type="region of interest" description="Disordered" evidence="1">
    <location>
        <begin position="20"/>
        <end position="52"/>
    </location>
</feature>
<evidence type="ECO:0000313" key="6">
    <source>
        <dbReference type="Proteomes" id="UP001140949"/>
    </source>
</evidence>
<keyword evidence="2" id="KW-1133">Transmembrane helix</keyword>
<dbReference type="PRINTS" id="PR00625">
    <property type="entry name" value="JDOMAIN"/>
</dbReference>
<dbReference type="Gene3D" id="1.10.287.110">
    <property type="entry name" value="DnaJ domain"/>
    <property type="match status" value="1"/>
</dbReference>
<dbReference type="PANTHER" id="PTHR45295:SF1">
    <property type="entry name" value="CHAPERONE PROTEIN DNAJ C76, CHLOROPLASTIC"/>
    <property type="match status" value="1"/>
</dbReference>
<proteinExistence type="predicted"/>
<feature type="compositionally biased region" description="Low complexity" evidence="1">
    <location>
        <begin position="368"/>
        <end position="384"/>
    </location>
</feature>
<dbReference type="InterPro" id="IPR036869">
    <property type="entry name" value="J_dom_sf"/>
</dbReference>
<dbReference type="PROSITE" id="PS50076">
    <property type="entry name" value="DNAJ_2"/>
    <property type="match status" value="1"/>
</dbReference>
<feature type="transmembrane region" description="Helical" evidence="2">
    <location>
        <begin position="464"/>
        <end position="485"/>
    </location>
</feature>
<dbReference type="InterPro" id="IPR001623">
    <property type="entry name" value="DnaJ_domain"/>
</dbReference>
<evidence type="ECO:0000313" key="5">
    <source>
        <dbReference type="EMBL" id="KAJ6837836.1"/>
    </source>
</evidence>
<dbReference type="AlphaFoldDB" id="A0AAX6HA03"/>
<accession>A0AAX6HA03</accession>
<evidence type="ECO:0000256" key="1">
    <source>
        <dbReference type="SAM" id="MobiDB-lite"/>
    </source>
</evidence>
<evidence type="ECO:0000256" key="2">
    <source>
        <dbReference type="SAM" id="Phobius"/>
    </source>
</evidence>
<comment type="caution">
    <text evidence="5">The sequence shown here is derived from an EMBL/GenBank/DDBJ whole genome shotgun (WGS) entry which is preliminary data.</text>
</comment>
<dbReference type="EMBL" id="JANAVB010011199">
    <property type="protein sequence ID" value="KAJ6837836.1"/>
    <property type="molecule type" value="Genomic_DNA"/>
</dbReference>
<protein>
    <recommendedName>
        <fullName evidence="3">J domain-containing protein</fullName>
    </recommendedName>
</protein>
<feature type="domain" description="J" evidence="3">
    <location>
        <begin position="70"/>
        <end position="133"/>
    </location>
</feature>
<sequence>MPSPSSSILFLNSVPPSLFTAKPSKTDIKPTQTHPTRSNLGNNRHVSSSPSKFACGSASRSSSAWISDFDLYELLGVESSSNQAEIKKAYRALQKRCHPDIAGPAGHDMAIILNEVYSLLSDPNSRSAYDQEQSKVSEFKGYTGKPLYSTWFGSENEQRAVFVDEIKCVGCLKCALHANQTFAIESVYGRARVIAQWADPEDKIVDAIQTCPVDCIFMVERSDLAALEFLMSKQPRGSVSMTGGNCGGLRVSNIFADVNKFQNRFHEMKDRSSGKESKESDFQRNSRISAVRGIRSIYEWWYWQSPTPRNSETGTNMRLIHIPASTGPRTDKIREAAAKLKSRENAAPRNHHPYKPNEEYWTPMLTLPSVSSSSNSSESPPRSVQSKDSKNINSAAAAAAAAAAVEKEKRKWNPMSLRIPLLMSAVSSVVVGNRYGEIPGNNLINEHIGGTVALEVVNSFELQVVLAATTWFLIGFSIVGAFEALGGKGVFRR</sequence>
<dbReference type="SMART" id="SM00271">
    <property type="entry name" value="DnaJ"/>
    <property type="match status" value="1"/>
</dbReference>
<keyword evidence="2" id="KW-0472">Membrane</keyword>
<dbReference type="Pfam" id="PF00226">
    <property type="entry name" value="DnaJ"/>
    <property type="match status" value="1"/>
</dbReference>
<keyword evidence="2" id="KW-0812">Transmembrane</keyword>
<name>A0AAX6HA03_IRIPA</name>
<gene>
    <name evidence="4" type="ORF">M6B38_323165</name>
    <name evidence="5" type="ORF">M6B38_323170</name>
</gene>